<dbReference type="InterPro" id="IPR037057">
    <property type="entry name" value="DNA_rep_MutH/T2_RE_sf"/>
</dbReference>
<dbReference type="AlphaFoldDB" id="A0A840DS67"/>
<accession>A0A840DS67</accession>
<dbReference type="GO" id="GO:0004519">
    <property type="term" value="F:endonuclease activity"/>
    <property type="evidence" value="ECO:0007669"/>
    <property type="project" value="UniProtKB-KW"/>
</dbReference>
<sequence>MIYYTVEEIMAKAREAEGKTFGEIDKYGRLDNNRAKGVLGQVVEESLFGYSINSNSKPDFVNLGVELKVTPFKKNKNGTLSAKERLVLNIINYMEEINCTFETSSFWKKNEKLLLMFYEWIPGLARKDYQIYRSILYTFPEADLEIIKNDWECIVKKIKEGKAHELSEGDTVYLGAAPKGANSGSLREQPFSGKKAMQRAFSLKQSYMTTLVRKFLNNEQFVNFVSAADLKEKTFNEILQNKFSPYIGWTDEEIANKHNIPYNKNSKSLIATIISAVLGIKGTKLHQIEEFSKANIEFKTVRLEPNGKPKESMSFENIDFDKWTSETWEDSYLRHRFYETKFLFVVFEYKETIAENANRKLYFKGIKLWNMPTETIEKEVREFWEEVVRLINTNELKIEYVKRGEKVVETNNFPKCNFNGVMHMRPKAANGDDKILLPNGKYITKQCYWLNNTYIAEVLKDLALHNKYE</sequence>
<keyword evidence="3" id="KW-0378">Hydrolase</keyword>
<reference evidence="5 6" key="1">
    <citation type="submission" date="2020-08" db="EMBL/GenBank/DDBJ databases">
        <title>Genomic Encyclopedia of Type Strains, Phase IV (KMG-IV): sequencing the most valuable type-strain genomes for metagenomic binning, comparative biology and taxonomic classification.</title>
        <authorList>
            <person name="Goeker M."/>
        </authorList>
    </citation>
    <scope>NUCLEOTIDE SEQUENCE [LARGE SCALE GENOMIC DNA]</scope>
    <source>
        <strain evidence="5 6">DSM 17075</strain>
    </source>
</reference>
<keyword evidence="6" id="KW-1185">Reference proteome</keyword>
<evidence type="ECO:0000313" key="6">
    <source>
        <dbReference type="Proteomes" id="UP000559598"/>
    </source>
</evidence>
<dbReference type="RefSeq" id="WP_183184773.1">
    <property type="nucleotide sequence ID" value="NZ_BMNP01000034.1"/>
</dbReference>
<dbReference type="SMART" id="SM00927">
    <property type="entry name" value="MutH"/>
    <property type="match status" value="1"/>
</dbReference>
<comment type="caution">
    <text evidence="5">The sequence shown here is derived from an EMBL/GenBank/DDBJ whole genome shotgun (WGS) entry which is preliminary data.</text>
</comment>
<evidence type="ECO:0000256" key="3">
    <source>
        <dbReference type="ARBA" id="ARBA00022801"/>
    </source>
</evidence>
<evidence type="ECO:0000259" key="4">
    <source>
        <dbReference type="SMART" id="SM00927"/>
    </source>
</evidence>
<dbReference type="GO" id="GO:0016787">
    <property type="term" value="F:hydrolase activity"/>
    <property type="evidence" value="ECO:0007669"/>
    <property type="project" value="UniProtKB-KW"/>
</dbReference>
<dbReference type="InterPro" id="IPR011337">
    <property type="entry name" value="DNA_rep_MutH/RE_typeII_Sau3AI"/>
</dbReference>
<dbReference type="InterPro" id="IPR011335">
    <property type="entry name" value="Restrct_endonuc-II-like"/>
</dbReference>
<name>A0A840DS67_9BACL</name>
<feature type="domain" description="DNA mismatch repair MutH/Type II restriction enzyme Sau3AI" evidence="4">
    <location>
        <begin position="50"/>
        <end position="150"/>
    </location>
</feature>
<dbReference type="SUPFAM" id="SSF52980">
    <property type="entry name" value="Restriction endonuclease-like"/>
    <property type="match status" value="2"/>
</dbReference>
<keyword evidence="2 5" id="KW-0255">Endonuclease</keyword>
<keyword evidence="1" id="KW-0540">Nuclease</keyword>
<dbReference type="Gene3D" id="3.40.600.10">
    <property type="entry name" value="DNA mismatch repair MutH/Restriction endonuclease, type II"/>
    <property type="match status" value="2"/>
</dbReference>
<dbReference type="NCBIfam" id="NF040973">
    <property type="entry name" value="restrict_Sau3AI"/>
    <property type="match status" value="1"/>
</dbReference>
<dbReference type="EMBL" id="JACIDE010000015">
    <property type="protein sequence ID" value="MBB4074455.1"/>
    <property type="molecule type" value="Genomic_DNA"/>
</dbReference>
<gene>
    <name evidence="5" type="ORF">GGR02_002222</name>
</gene>
<organism evidence="5 6">
    <name type="scientific">Anoxybacteroides voinovskiense</name>
    <dbReference type="NCBI Taxonomy" id="230470"/>
    <lineage>
        <taxon>Bacteria</taxon>
        <taxon>Bacillati</taxon>
        <taxon>Bacillota</taxon>
        <taxon>Bacilli</taxon>
        <taxon>Bacillales</taxon>
        <taxon>Anoxybacillaceae</taxon>
        <taxon>Anoxybacteroides</taxon>
    </lineage>
</organism>
<dbReference type="CDD" id="cd22356">
    <property type="entry name" value="Sau3AI_N-like"/>
    <property type="match status" value="1"/>
</dbReference>
<evidence type="ECO:0000313" key="5">
    <source>
        <dbReference type="EMBL" id="MBB4074455.1"/>
    </source>
</evidence>
<dbReference type="Proteomes" id="UP000559598">
    <property type="component" value="Unassembled WGS sequence"/>
</dbReference>
<protein>
    <submittedName>
        <fullName evidence="5">DNA mismatch repair endonuclease MutH</fullName>
    </submittedName>
</protein>
<dbReference type="Pfam" id="PF02976">
    <property type="entry name" value="MutH"/>
    <property type="match status" value="2"/>
</dbReference>
<evidence type="ECO:0000256" key="1">
    <source>
        <dbReference type="ARBA" id="ARBA00022722"/>
    </source>
</evidence>
<dbReference type="CDD" id="cd22355">
    <property type="entry name" value="Sau3AI_C"/>
    <property type="match status" value="1"/>
</dbReference>
<evidence type="ECO:0000256" key="2">
    <source>
        <dbReference type="ARBA" id="ARBA00022759"/>
    </source>
</evidence>
<dbReference type="GO" id="GO:0003677">
    <property type="term" value="F:DNA binding"/>
    <property type="evidence" value="ECO:0007669"/>
    <property type="project" value="InterPro"/>
</dbReference>
<proteinExistence type="predicted"/>